<keyword evidence="3" id="KW-0645">Protease</keyword>
<name>A0ABN1A381_9ACTN</name>
<feature type="chain" id="PRO_5045867484" description="Peptidase M14 domain-containing protein" evidence="8">
    <location>
        <begin position="24"/>
        <end position="217"/>
    </location>
</feature>
<evidence type="ECO:0000256" key="5">
    <source>
        <dbReference type="ARBA" id="ARBA00022833"/>
    </source>
</evidence>
<dbReference type="PANTHER" id="PTHR11705:SF143">
    <property type="entry name" value="SLL0236 PROTEIN"/>
    <property type="match status" value="1"/>
</dbReference>
<evidence type="ECO:0000259" key="9">
    <source>
        <dbReference type="PROSITE" id="PS52035"/>
    </source>
</evidence>
<evidence type="ECO:0000256" key="1">
    <source>
        <dbReference type="ARBA" id="ARBA00001947"/>
    </source>
</evidence>
<dbReference type="SUPFAM" id="SSF53187">
    <property type="entry name" value="Zn-dependent exopeptidases"/>
    <property type="match status" value="1"/>
</dbReference>
<dbReference type="SMART" id="SM00631">
    <property type="entry name" value="Zn_pept"/>
    <property type="match status" value="1"/>
</dbReference>
<keyword evidence="11" id="KW-1185">Reference proteome</keyword>
<evidence type="ECO:0000256" key="3">
    <source>
        <dbReference type="ARBA" id="ARBA00022670"/>
    </source>
</evidence>
<dbReference type="PRINTS" id="PR00765">
    <property type="entry name" value="CRBOXYPTASEA"/>
</dbReference>
<reference evidence="10 11" key="1">
    <citation type="journal article" date="2019" name="Int. J. Syst. Evol. Microbiol.">
        <title>The Global Catalogue of Microorganisms (GCM) 10K type strain sequencing project: providing services to taxonomists for standard genome sequencing and annotation.</title>
        <authorList>
            <consortium name="The Broad Institute Genomics Platform"/>
            <consortium name="The Broad Institute Genome Sequencing Center for Infectious Disease"/>
            <person name="Wu L."/>
            <person name="Ma J."/>
        </authorList>
    </citation>
    <scope>NUCLEOTIDE SEQUENCE [LARGE SCALE GENOMIC DNA]</scope>
    <source>
        <strain evidence="10 11">JCM 4805</strain>
    </source>
</reference>
<evidence type="ECO:0000256" key="6">
    <source>
        <dbReference type="ARBA" id="ARBA00023049"/>
    </source>
</evidence>
<dbReference type="Gene3D" id="3.40.630.10">
    <property type="entry name" value="Zn peptidases"/>
    <property type="match status" value="1"/>
</dbReference>
<proteinExistence type="inferred from homology"/>
<dbReference type="PROSITE" id="PS52035">
    <property type="entry name" value="PEPTIDASE_M14"/>
    <property type="match status" value="1"/>
</dbReference>
<dbReference type="Proteomes" id="UP001500909">
    <property type="component" value="Unassembled WGS sequence"/>
</dbReference>
<dbReference type="Pfam" id="PF00246">
    <property type="entry name" value="Peptidase_M14"/>
    <property type="match status" value="1"/>
</dbReference>
<evidence type="ECO:0000313" key="10">
    <source>
        <dbReference type="EMBL" id="GAA0466452.1"/>
    </source>
</evidence>
<organism evidence="10 11">
    <name type="scientific">Streptomyces olivaceiscleroticus</name>
    <dbReference type="NCBI Taxonomy" id="68245"/>
    <lineage>
        <taxon>Bacteria</taxon>
        <taxon>Bacillati</taxon>
        <taxon>Actinomycetota</taxon>
        <taxon>Actinomycetes</taxon>
        <taxon>Kitasatosporales</taxon>
        <taxon>Streptomycetaceae</taxon>
        <taxon>Streptomyces</taxon>
    </lineage>
</organism>
<evidence type="ECO:0000313" key="11">
    <source>
        <dbReference type="Proteomes" id="UP001500909"/>
    </source>
</evidence>
<protein>
    <recommendedName>
        <fullName evidence="9">Peptidase M14 domain-containing protein</fullName>
    </recommendedName>
</protein>
<accession>A0ABN1A381</accession>
<feature type="domain" description="Peptidase M14" evidence="9">
    <location>
        <begin position="29"/>
        <end position="217"/>
    </location>
</feature>
<comment type="caution">
    <text evidence="7">Lacks conserved residue(s) required for the propagation of feature annotation.</text>
</comment>
<keyword evidence="4" id="KW-0378">Hydrolase</keyword>
<comment type="caution">
    <text evidence="10">The sequence shown here is derived from an EMBL/GenBank/DDBJ whole genome shotgun (WGS) entry which is preliminary data.</text>
</comment>
<evidence type="ECO:0000256" key="8">
    <source>
        <dbReference type="SAM" id="SignalP"/>
    </source>
</evidence>
<dbReference type="EMBL" id="BAAABY010000023">
    <property type="protein sequence ID" value="GAA0466452.1"/>
    <property type="molecule type" value="Genomic_DNA"/>
</dbReference>
<keyword evidence="5" id="KW-0862">Zinc</keyword>
<comment type="similarity">
    <text evidence="2 7">Belongs to the peptidase M14 family.</text>
</comment>
<sequence>MGALCGALLGSLLAVGSAGPASAAPYDTTYHRYQENVTRLNLLSVTHPLIAHARSIGSSYEGRNIRALTIGDIGGRKPRVLLTCGQSGREWISVAVCMGLATRYVEGYRSDPEIKKAVDAHPIDIIPMANPDGYEYTHTNDRMWRKTRSVVRGSTCRGTDMNRNWDYQWSTGGSSTNPCSDTYAGPRAFSEPEASALRNFAQDKNIAAAIDFGSYPR</sequence>
<keyword evidence="6" id="KW-0482">Metalloprotease</keyword>
<gene>
    <name evidence="10" type="ORF">GCM10010361_33250</name>
</gene>
<keyword evidence="8" id="KW-0732">Signal</keyword>
<evidence type="ECO:0000256" key="2">
    <source>
        <dbReference type="ARBA" id="ARBA00005988"/>
    </source>
</evidence>
<feature type="signal peptide" evidence="8">
    <location>
        <begin position="1"/>
        <end position="23"/>
    </location>
</feature>
<evidence type="ECO:0000256" key="7">
    <source>
        <dbReference type="PROSITE-ProRule" id="PRU01379"/>
    </source>
</evidence>
<dbReference type="RefSeq" id="WP_346095853.1">
    <property type="nucleotide sequence ID" value="NZ_BAAABY010000023.1"/>
</dbReference>
<comment type="cofactor">
    <cofactor evidence="1">
        <name>Zn(2+)</name>
        <dbReference type="ChEBI" id="CHEBI:29105"/>
    </cofactor>
</comment>
<dbReference type="PANTHER" id="PTHR11705">
    <property type="entry name" value="PROTEASE FAMILY M14 CARBOXYPEPTIDASE A,B"/>
    <property type="match status" value="1"/>
</dbReference>
<evidence type="ECO:0000256" key="4">
    <source>
        <dbReference type="ARBA" id="ARBA00022801"/>
    </source>
</evidence>
<dbReference type="InterPro" id="IPR000834">
    <property type="entry name" value="Peptidase_M14"/>
</dbReference>